<keyword evidence="4" id="KW-0832">Ubl conjugation</keyword>
<keyword evidence="3" id="KW-0963">Cytoplasm</keyword>
<feature type="non-terminal residue" evidence="13">
    <location>
        <position position="1"/>
    </location>
</feature>
<dbReference type="InterPro" id="IPR048256">
    <property type="entry name" value="Tektin-like"/>
</dbReference>
<dbReference type="PANTHER" id="PTHR19960">
    <property type="entry name" value="TEKTIN"/>
    <property type="match status" value="1"/>
</dbReference>
<evidence type="ECO:0000256" key="9">
    <source>
        <dbReference type="ARBA" id="ARBA00023273"/>
    </source>
</evidence>
<comment type="function">
    <text evidence="10">Sperm-specific microtubule inner protein (MIP) part of the dynein-decorated doublet microtubules (DMTs) in flagellar axoneme. Forms an extensive interaction network in different conformations that reinforces the helix bundle composed by other tektin proteins (TEKT1 to TEKT4) and MIPs to anchor the tektin bundle onto the tubulin wall of A-tubule of the sperm flagellum.</text>
</comment>
<evidence type="ECO:0000256" key="12">
    <source>
        <dbReference type="RuleBase" id="RU367040"/>
    </source>
</evidence>
<evidence type="ECO:0000256" key="7">
    <source>
        <dbReference type="ARBA" id="ARBA00023069"/>
    </source>
</evidence>
<protein>
    <recommendedName>
        <fullName evidence="12">Tektin</fullName>
    </recommendedName>
</protein>
<dbReference type="InterPro" id="IPR000435">
    <property type="entry name" value="Tektins"/>
</dbReference>
<comment type="similarity">
    <text evidence="2 12">Belongs to the tektin family.</text>
</comment>
<keyword evidence="7 12" id="KW-0969">Cilium</keyword>
<evidence type="ECO:0000256" key="5">
    <source>
        <dbReference type="ARBA" id="ARBA00022846"/>
    </source>
</evidence>
<dbReference type="GO" id="GO:0015630">
    <property type="term" value="C:microtubule cytoskeleton"/>
    <property type="evidence" value="ECO:0007669"/>
    <property type="project" value="UniProtKB-UniRule"/>
</dbReference>
<comment type="subcellular location">
    <subcellularLocation>
        <location evidence="12">Cytoplasm</location>
        <location evidence="12">Cytoskeleton</location>
        <location evidence="12">Cilium axoneme</location>
    </subcellularLocation>
    <subcellularLocation>
        <location evidence="1">Cytoplasm</location>
        <location evidence="1">Cytoskeleton</location>
        <location evidence="1">Flagellum axoneme</location>
    </subcellularLocation>
</comment>
<keyword evidence="14" id="KW-1185">Reference proteome</keyword>
<keyword evidence="5 12" id="KW-0282">Flagellum</keyword>
<reference evidence="13" key="1">
    <citation type="journal article" date="2022" name="bioRxiv">
        <title>Sequencing and chromosome-scale assembly of the giantPleurodeles waltlgenome.</title>
        <authorList>
            <person name="Brown T."/>
            <person name="Elewa A."/>
            <person name="Iarovenko S."/>
            <person name="Subramanian E."/>
            <person name="Araus A.J."/>
            <person name="Petzold A."/>
            <person name="Susuki M."/>
            <person name="Suzuki K.-i.T."/>
            <person name="Hayashi T."/>
            <person name="Toyoda A."/>
            <person name="Oliveira C."/>
            <person name="Osipova E."/>
            <person name="Leigh N.D."/>
            <person name="Simon A."/>
            <person name="Yun M.H."/>
        </authorList>
    </citation>
    <scope>NUCLEOTIDE SEQUENCE</scope>
    <source>
        <strain evidence="13">20211129_DDA</strain>
        <tissue evidence="13">Liver</tissue>
    </source>
</reference>
<name>A0AAV7M8P6_PLEWA</name>
<proteinExistence type="inferred from homology"/>
<dbReference type="GO" id="GO:0005634">
    <property type="term" value="C:nucleus"/>
    <property type="evidence" value="ECO:0007669"/>
    <property type="project" value="TreeGrafter"/>
</dbReference>
<feature type="non-terminal residue" evidence="13">
    <location>
        <position position="72"/>
    </location>
</feature>
<evidence type="ECO:0000256" key="4">
    <source>
        <dbReference type="ARBA" id="ARBA00022843"/>
    </source>
</evidence>
<dbReference type="GO" id="GO:0036126">
    <property type="term" value="C:sperm flagellum"/>
    <property type="evidence" value="ECO:0007669"/>
    <property type="project" value="TreeGrafter"/>
</dbReference>
<keyword evidence="8" id="KW-0206">Cytoskeleton</keyword>
<dbReference type="Pfam" id="PF03148">
    <property type="entry name" value="Tektin"/>
    <property type="match status" value="1"/>
</dbReference>
<evidence type="ECO:0000256" key="11">
    <source>
        <dbReference type="ARBA" id="ARBA00047089"/>
    </source>
</evidence>
<dbReference type="GO" id="GO:0005930">
    <property type="term" value="C:axoneme"/>
    <property type="evidence" value="ECO:0007669"/>
    <property type="project" value="UniProtKB-SubCell"/>
</dbReference>
<dbReference type="EMBL" id="JANPWB010000014">
    <property type="protein sequence ID" value="KAJ1097498.1"/>
    <property type="molecule type" value="Genomic_DNA"/>
</dbReference>
<dbReference type="Proteomes" id="UP001066276">
    <property type="component" value="Chromosome 10"/>
</dbReference>
<dbReference type="GO" id="GO:0060294">
    <property type="term" value="P:cilium movement involved in cell motility"/>
    <property type="evidence" value="ECO:0007669"/>
    <property type="project" value="UniProtKB-UniRule"/>
</dbReference>
<dbReference type="PANTHER" id="PTHR19960:SF23">
    <property type="entry name" value="TEKTIN-5"/>
    <property type="match status" value="1"/>
</dbReference>
<evidence type="ECO:0000256" key="1">
    <source>
        <dbReference type="ARBA" id="ARBA00004611"/>
    </source>
</evidence>
<organism evidence="13 14">
    <name type="scientific">Pleurodeles waltl</name>
    <name type="common">Iberian ribbed newt</name>
    <dbReference type="NCBI Taxonomy" id="8319"/>
    <lineage>
        <taxon>Eukaryota</taxon>
        <taxon>Metazoa</taxon>
        <taxon>Chordata</taxon>
        <taxon>Craniata</taxon>
        <taxon>Vertebrata</taxon>
        <taxon>Euteleostomi</taxon>
        <taxon>Amphibia</taxon>
        <taxon>Batrachia</taxon>
        <taxon>Caudata</taxon>
        <taxon>Salamandroidea</taxon>
        <taxon>Salamandridae</taxon>
        <taxon>Pleurodelinae</taxon>
        <taxon>Pleurodeles</taxon>
    </lineage>
</organism>
<sequence>TLQETCQTENAVLMLQQAIKEKELPKKVAQTCLEERTKRPNVELCRDVPQLKLVHEVHTIDDSIQTLRVRLN</sequence>
<evidence type="ECO:0000313" key="13">
    <source>
        <dbReference type="EMBL" id="KAJ1097498.1"/>
    </source>
</evidence>
<comment type="caution">
    <text evidence="13">The sequence shown here is derived from an EMBL/GenBank/DDBJ whole genome shotgun (WGS) entry which is preliminary data.</text>
</comment>
<keyword evidence="9 12" id="KW-0966">Cell projection</keyword>
<dbReference type="PRINTS" id="PR00511">
    <property type="entry name" value="TEKTIN"/>
</dbReference>
<evidence type="ECO:0000256" key="2">
    <source>
        <dbReference type="ARBA" id="ARBA00007209"/>
    </source>
</evidence>
<evidence type="ECO:0000256" key="3">
    <source>
        <dbReference type="ARBA" id="ARBA00022490"/>
    </source>
</evidence>
<dbReference type="GO" id="GO:0060271">
    <property type="term" value="P:cilium assembly"/>
    <property type="evidence" value="ECO:0007669"/>
    <property type="project" value="UniProtKB-UniRule"/>
</dbReference>
<accession>A0AAV7M8P6</accession>
<evidence type="ECO:0000256" key="6">
    <source>
        <dbReference type="ARBA" id="ARBA00023054"/>
    </source>
</evidence>
<evidence type="ECO:0000313" key="14">
    <source>
        <dbReference type="Proteomes" id="UP001066276"/>
    </source>
</evidence>
<keyword evidence="6" id="KW-0175">Coiled coil</keyword>
<evidence type="ECO:0000256" key="8">
    <source>
        <dbReference type="ARBA" id="ARBA00023212"/>
    </source>
</evidence>
<comment type="subunit">
    <text evidence="11">Microtubule inner protein component of sperm flagellar doublet microtubules. Interacts with TEKT3.</text>
</comment>
<dbReference type="AlphaFoldDB" id="A0AAV7M8P6"/>
<gene>
    <name evidence="13" type="ORF">NDU88_002616</name>
</gene>
<evidence type="ECO:0000256" key="10">
    <source>
        <dbReference type="ARBA" id="ARBA00046061"/>
    </source>
</evidence>